<accession>A0ABU2KUF0</accession>
<evidence type="ECO:0000313" key="2">
    <source>
        <dbReference type="Proteomes" id="UP001183226"/>
    </source>
</evidence>
<sequence>MSENPTRTQWPQARLLQDAVDKARADDDPRIRALADHLDAVADTMAWLAPYRDHEGGHGMWTTAETVARALLGGTTDE</sequence>
<gene>
    <name evidence="1" type="ORF">RM446_12460</name>
</gene>
<organism evidence="1 2">
    <name type="scientific">Streptomonospora wellingtoniae</name>
    <dbReference type="NCBI Taxonomy" id="3075544"/>
    <lineage>
        <taxon>Bacteria</taxon>
        <taxon>Bacillati</taxon>
        <taxon>Actinomycetota</taxon>
        <taxon>Actinomycetes</taxon>
        <taxon>Streptosporangiales</taxon>
        <taxon>Nocardiopsidaceae</taxon>
        <taxon>Streptomonospora</taxon>
    </lineage>
</organism>
<dbReference type="Proteomes" id="UP001183226">
    <property type="component" value="Unassembled WGS sequence"/>
</dbReference>
<reference evidence="2" key="1">
    <citation type="submission" date="2023-07" db="EMBL/GenBank/DDBJ databases">
        <title>30 novel species of actinomycetes from the DSMZ collection.</title>
        <authorList>
            <person name="Nouioui I."/>
        </authorList>
    </citation>
    <scope>NUCLEOTIDE SEQUENCE [LARGE SCALE GENOMIC DNA]</scope>
    <source>
        <strain evidence="2">DSM 45055</strain>
    </source>
</reference>
<dbReference type="RefSeq" id="WP_311545411.1">
    <property type="nucleotide sequence ID" value="NZ_JAVREK010000011.1"/>
</dbReference>
<protein>
    <submittedName>
        <fullName evidence="1">Uncharacterized protein</fullName>
    </submittedName>
</protein>
<dbReference type="EMBL" id="JAVREK010000011">
    <property type="protein sequence ID" value="MDT0302927.1"/>
    <property type="molecule type" value="Genomic_DNA"/>
</dbReference>
<name>A0ABU2KUF0_9ACTN</name>
<evidence type="ECO:0000313" key="1">
    <source>
        <dbReference type="EMBL" id="MDT0302927.1"/>
    </source>
</evidence>
<comment type="caution">
    <text evidence="1">The sequence shown here is derived from an EMBL/GenBank/DDBJ whole genome shotgun (WGS) entry which is preliminary data.</text>
</comment>
<keyword evidence="2" id="KW-1185">Reference proteome</keyword>
<proteinExistence type="predicted"/>